<evidence type="ECO:0000313" key="1">
    <source>
        <dbReference type="EMBL" id="PPQ80116.1"/>
    </source>
</evidence>
<accession>A0A409WNN7</accession>
<reference evidence="1 2" key="1">
    <citation type="journal article" date="2018" name="Evol. Lett.">
        <title>Horizontal gene cluster transfer increased hallucinogenic mushroom diversity.</title>
        <authorList>
            <person name="Reynolds H.T."/>
            <person name="Vijayakumar V."/>
            <person name="Gluck-Thaler E."/>
            <person name="Korotkin H.B."/>
            <person name="Matheny P.B."/>
            <person name="Slot J.C."/>
        </authorList>
    </citation>
    <scope>NUCLEOTIDE SEQUENCE [LARGE SCALE GENOMIC DNA]</scope>
    <source>
        <strain evidence="1 2">SRW20</strain>
    </source>
</reference>
<organism evidence="1 2">
    <name type="scientific">Gymnopilus dilepis</name>
    <dbReference type="NCBI Taxonomy" id="231916"/>
    <lineage>
        <taxon>Eukaryota</taxon>
        <taxon>Fungi</taxon>
        <taxon>Dikarya</taxon>
        <taxon>Basidiomycota</taxon>
        <taxon>Agaricomycotina</taxon>
        <taxon>Agaricomycetes</taxon>
        <taxon>Agaricomycetidae</taxon>
        <taxon>Agaricales</taxon>
        <taxon>Agaricineae</taxon>
        <taxon>Hymenogastraceae</taxon>
        <taxon>Gymnopilus</taxon>
    </lineage>
</organism>
<dbReference type="InParanoid" id="A0A409WNN7"/>
<protein>
    <recommendedName>
        <fullName evidence="3">F-box domain-containing protein</fullName>
    </recommendedName>
</protein>
<dbReference type="AlphaFoldDB" id="A0A409WNN7"/>
<dbReference type="OrthoDB" id="3041043at2759"/>
<evidence type="ECO:0000313" key="2">
    <source>
        <dbReference type="Proteomes" id="UP000284706"/>
    </source>
</evidence>
<comment type="caution">
    <text evidence="1">The sequence shown here is derived from an EMBL/GenBank/DDBJ whole genome shotgun (WGS) entry which is preliminary data.</text>
</comment>
<proteinExistence type="predicted"/>
<evidence type="ECO:0008006" key="3">
    <source>
        <dbReference type="Google" id="ProtNLM"/>
    </source>
</evidence>
<gene>
    <name evidence="1" type="ORF">CVT26_012167</name>
</gene>
<keyword evidence="2" id="KW-1185">Reference proteome</keyword>
<name>A0A409WNN7_9AGAR</name>
<sequence length="379" mass="43785">MFELPATTDNFFFSLLSPADLLRYSRISRSAYKAVSSYIRRTFTIEHVLSRFFDPLEIKMFRQHQSRTGMFISGSTALQFFNRETYADSDLDLYVEHRYSEMIALWLLSIGYTFVPRPKYQAQDLQVALAENMAYDNVHFTVPNQTDAFFASTSMGYFGRGVANVYNFTKSNPPRKIQLITSFHCPLEVILHFHSTCVMNVITHEAAYSLYPYATFEQKRSLIISTEGSKQDSARAKYAERGWEMVGRLSQNEIGDSSSAFAQGERYLGDSRCWKIPILPKLDLPESFIEVNTWSLKYNTAREGVMAFKILLTDHLRYSYVIVDESMQNFLTPTLLGPEEDGQCVVLHLLFIRLLILTTGSRFIDRYLLQSLNWKRELS</sequence>
<dbReference type="EMBL" id="NHYE01004968">
    <property type="protein sequence ID" value="PPQ80116.1"/>
    <property type="molecule type" value="Genomic_DNA"/>
</dbReference>
<dbReference type="Proteomes" id="UP000284706">
    <property type="component" value="Unassembled WGS sequence"/>
</dbReference>